<reference evidence="2 3" key="1">
    <citation type="journal article" date="2011" name="J. Bacteriol.">
        <title>Complete genome sequence of the cellulose-degrading bacterium Cellulosilyticum lentocellum.</title>
        <authorList>
            <consortium name="US DOE Joint Genome Institute"/>
            <person name="Miller D.A."/>
            <person name="Suen G."/>
            <person name="Bruce D."/>
            <person name="Copeland A."/>
            <person name="Cheng J.F."/>
            <person name="Detter C."/>
            <person name="Goodwin L.A."/>
            <person name="Han C.S."/>
            <person name="Hauser L.J."/>
            <person name="Land M.L."/>
            <person name="Lapidus A."/>
            <person name="Lucas S."/>
            <person name="Meincke L."/>
            <person name="Pitluck S."/>
            <person name="Tapia R."/>
            <person name="Teshima H."/>
            <person name="Woyke T."/>
            <person name="Fox B.G."/>
            <person name="Angert E.R."/>
            <person name="Currie C.R."/>
        </authorList>
    </citation>
    <scope>NUCLEOTIDE SEQUENCE [LARGE SCALE GENOMIC DNA]</scope>
    <source>
        <strain evidence="3">ATCC 49066 / DSM 5427 / NCIMB 11756 / RHM5</strain>
    </source>
</reference>
<dbReference type="GO" id="GO:0047474">
    <property type="term" value="F:long-chain fatty acid--protein ligase activity"/>
    <property type="evidence" value="ECO:0007669"/>
    <property type="project" value="InterPro"/>
</dbReference>
<dbReference type="InterPro" id="IPR007534">
    <property type="entry name" value="LuxE"/>
</dbReference>
<dbReference type="AlphaFoldDB" id="F2JL57"/>
<dbReference type="STRING" id="642492.Clole_4024"/>
<gene>
    <name evidence="2" type="ordered locus">Clole_4024</name>
</gene>
<protein>
    <submittedName>
        <fullName evidence="2">Acyl-protein synthetase LuxE</fullName>
    </submittedName>
</protein>
<sequence length="373" mass="42021">MDYRNKLFTHKNPYDLAETDGLFIKAIKQNGQFQYEHCPEYATILDSNYFSFSSLNTINDLAKLPFIPTLFFKSHQLFTMPPEKLLIKATSSGTKGKKSHIGFDNLGLYCGLRMVLRLGKIHHLFSIKPTNYILLGYEPHKSNQTAVTKTAFGATLFAPPLHRAYALKYTPEGYKVDLEGLITALEKYSHQPFPVRFMGFPSYTYFLLEKLKEKELNFKLKKGSKVLLGGGWKQFFTSQVDKKELYQLIENTLGIPESHVVEFFGAVEHPILYCDCPNHHFHIPIYSRAIIRDVHTLEPVKNGQIGLINLITPMVKSVPLLSVMTDDLGILHDGASCGCGITSPYLEIIGRVGLQDIKTCAAGAADLLKEIKL</sequence>
<dbReference type="InterPro" id="IPR053158">
    <property type="entry name" value="CapK_Type1_Caps_Biosynth"/>
</dbReference>
<evidence type="ECO:0000313" key="2">
    <source>
        <dbReference type="EMBL" id="ADZ85702.1"/>
    </source>
</evidence>
<dbReference type="eggNOG" id="COG1541">
    <property type="taxonomic scope" value="Bacteria"/>
</dbReference>
<dbReference type="HOGENOM" id="CLU_051326_1_0_9"/>
<evidence type="ECO:0000313" key="3">
    <source>
        <dbReference type="Proteomes" id="UP000008467"/>
    </source>
</evidence>
<dbReference type="Gene3D" id="3.40.50.12780">
    <property type="entry name" value="N-terminal domain of ligase-like"/>
    <property type="match status" value="1"/>
</dbReference>
<dbReference type="Proteomes" id="UP000008467">
    <property type="component" value="Chromosome"/>
</dbReference>
<name>F2JL57_CELLD</name>
<dbReference type="GO" id="GO:0008218">
    <property type="term" value="P:bioluminescence"/>
    <property type="evidence" value="ECO:0007669"/>
    <property type="project" value="InterPro"/>
</dbReference>
<dbReference type="InterPro" id="IPR042099">
    <property type="entry name" value="ANL_N_sf"/>
</dbReference>
<evidence type="ECO:0000259" key="1">
    <source>
        <dbReference type="Pfam" id="PF04443"/>
    </source>
</evidence>
<accession>F2JL57</accession>
<dbReference type="EMBL" id="CP002582">
    <property type="protein sequence ID" value="ADZ85702.1"/>
    <property type="molecule type" value="Genomic_DNA"/>
</dbReference>
<organism evidence="2 3">
    <name type="scientific">Cellulosilyticum lentocellum (strain ATCC 49066 / DSM 5427 / NCIMB 11756 / RHM5)</name>
    <name type="common">Clostridium lentocellum</name>
    <dbReference type="NCBI Taxonomy" id="642492"/>
    <lineage>
        <taxon>Bacteria</taxon>
        <taxon>Bacillati</taxon>
        <taxon>Bacillota</taxon>
        <taxon>Clostridia</taxon>
        <taxon>Lachnospirales</taxon>
        <taxon>Cellulosilyticaceae</taxon>
        <taxon>Cellulosilyticum</taxon>
    </lineage>
</organism>
<dbReference type="Pfam" id="PF04443">
    <property type="entry name" value="LuxE"/>
    <property type="match status" value="1"/>
</dbReference>
<dbReference type="PANTHER" id="PTHR36932">
    <property type="entry name" value="CAPSULAR POLYSACCHARIDE BIOSYNTHESIS PROTEIN"/>
    <property type="match status" value="1"/>
</dbReference>
<keyword evidence="3" id="KW-1185">Reference proteome</keyword>
<dbReference type="RefSeq" id="WP_013658974.1">
    <property type="nucleotide sequence ID" value="NC_015275.1"/>
</dbReference>
<proteinExistence type="predicted"/>
<dbReference type="KEGG" id="cle:Clole_4024"/>
<feature type="domain" description="Acyl-protein synthetase LuxE" evidence="1">
    <location>
        <begin position="18"/>
        <end position="363"/>
    </location>
</feature>
<dbReference type="PANTHER" id="PTHR36932:SF1">
    <property type="entry name" value="CAPSULAR POLYSACCHARIDE BIOSYNTHESIS PROTEIN"/>
    <property type="match status" value="1"/>
</dbReference>